<dbReference type="Pfam" id="PF18962">
    <property type="entry name" value="Por_Secre_tail"/>
    <property type="match status" value="1"/>
</dbReference>
<evidence type="ECO:0000313" key="3">
    <source>
        <dbReference type="EMBL" id="RIH65693.1"/>
    </source>
</evidence>
<dbReference type="RefSeq" id="WP_119349534.1">
    <property type="nucleotide sequence ID" value="NZ_QWET01000005.1"/>
</dbReference>
<evidence type="ECO:0000313" key="4">
    <source>
        <dbReference type="Proteomes" id="UP000266441"/>
    </source>
</evidence>
<proteinExistence type="predicted"/>
<dbReference type="InterPro" id="IPR026444">
    <property type="entry name" value="Secre_tail"/>
</dbReference>
<dbReference type="OrthoDB" id="1037816at2"/>
<feature type="chain" id="PRO_5017296419" evidence="1">
    <location>
        <begin position="21"/>
        <end position="512"/>
    </location>
</feature>
<gene>
    <name evidence="3" type="ORF">D1164_08525</name>
</gene>
<sequence>MKRILSFIVMGIAMLQMTNAQVVELTGEGVFGVNPSTLMISDPGTVDSVVVVAAARFHNGAVPADVEFSDANETYTVSFNEANPVITQPWVQAMIDDGTLTFGYYTAKFDDADAAGIALDNFGQEEYVRSFTAYIYRSGGSPEIHSEVKGEHAFLFIGGSDHPLVYNFTIPTSSDVRDVIVTLPFTDLESEDLRYANVSVTAGAQTVESEFDTNNAGDLLHLETITVPNVPGDVTEVTVSLYSQFGPSVAGGYDEKDGDSFVTGPALLTTTSEEDEEEGCTLTQGYWKTHSEYGPAKKADPTWDIIGPDTEFFWSGMSYIEVLNTSVSGNAYYILAHQYIAAELNFLAGADNSEVVDEFDEATVLFNTYTPSEIGSLGGSDATRKMFVELAEVLDDYNNGEIGPGHCDGDEWEGEMEEEMAMAFAVTMEASVSPNPVKNRAKVRFVPVVDGNATVELYDSMGNLKEILFDQNVSAEGKVQLTLNASQYNEGSYILVITNGAVRTSIKLGIDH</sequence>
<protein>
    <submittedName>
        <fullName evidence="3">T9SS C-terminal target domain-containing protein</fullName>
    </submittedName>
</protein>
<organism evidence="3 4">
    <name type="scientific">Mariniphaga sediminis</name>
    <dbReference type="NCBI Taxonomy" id="1628158"/>
    <lineage>
        <taxon>Bacteria</taxon>
        <taxon>Pseudomonadati</taxon>
        <taxon>Bacteroidota</taxon>
        <taxon>Bacteroidia</taxon>
        <taxon>Marinilabiliales</taxon>
        <taxon>Prolixibacteraceae</taxon>
        <taxon>Mariniphaga</taxon>
    </lineage>
</organism>
<reference evidence="3 4" key="1">
    <citation type="journal article" date="2015" name="Int. J. Syst. Evol. Microbiol.">
        <title>Mariniphaga sediminis sp. nov., isolated from coastal sediment.</title>
        <authorList>
            <person name="Wang F.Q."/>
            <person name="Shen Q.Y."/>
            <person name="Chen G.J."/>
            <person name="Du Z.J."/>
        </authorList>
    </citation>
    <scope>NUCLEOTIDE SEQUENCE [LARGE SCALE GENOMIC DNA]</scope>
    <source>
        <strain evidence="3 4">SY21</strain>
    </source>
</reference>
<feature type="domain" description="Secretion system C-terminal sorting" evidence="2">
    <location>
        <begin position="433"/>
        <end position="507"/>
    </location>
</feature>
<dbReference type="EMBL" id="QWET01000005">
    <property type="protein sequence ID" value="RIH65693.1"/>
    <property type="molecule type" value="Genomic_DNA"/>
</dbReference>
<keyword evidence="1" id="KW-0732">Signal</keyword>
<evidence type="ECO:0000256" key="1">
    <source>
        <dbReference type="SAM" id="SignalP"/>
    </source>
</evidence>
<name>A0A399D2J0_9BACT</name>
<keyword evidence="4" id="KW-1185">Reference proteome</keyword>
<dbReference type="NCBIfam" id="TIGR04183">
    <property type="entry name" value="Por_Secre_tail"/>
    <property type="match status" value="1"/>
</dbReference>
<dbReference type="Proteomes" id="UP000266441">
    <property type="component" value="Unassembled WGS sequence"/>
</dbReference>
<evidence type="ECO:0000259" key="2">
    <source>
        <dbReference type="Pfam" id="PF18962"/>
    </source>
</evidence>
<comment type="caution">
    <text evidence="3">The sequence shown here is derived from an EMBL/GenBank/DDBJ whole genome shotgun (WGS) entry which is preliminary data.</text>
</comment>
<dbReference type="AlphaFoldDB" id="A0A399D2J0"/>
<accession>A0A399D2J0</accession>
<feature type="signal peptide" evidence="1">
    <location>
        <begin position="1"/>
        <end position="20"/>
    </location>
</feature>